<accession>A0A1I6L3B9</accession>
<organism evidence="3 4">
    <name type="scientific">Anaeromicropila populeti</name>
    <dbReference type="NCBI Taxonomy" id="37658"/>
    <lineage>
        <taxon>Bacteria</taxon>
        <taxon>Bacillati</taxon>
        <taxon>Bacillota</taxon>
        <taxon>Clostridia</taxon>
        <taxon>Lachnospirales</taxon>
        <taxon>Lachnospiraceae</taxon>
        <taxon>Anaeromicropila</taxon>
    </lineage>
</organism>
<evidence type="ECO:0000313" key="3">
    <source>
        <dbReference type="EMBL" id="SFR97778.1"/>
    </source>
</evidence>
<evidence type="ECO:0000259" key="2">
    <source>
        <dbReference type="Pfam" id="PF15542"/>
    </source>
</evidence>
<evidence type="ECO:0000313" key="4">
    <source>
        <dbReference type="Proteomes" id="UP000199659"/>
    </source>
</evidence>
<dbReference type="Proteomes" id="UP000199659">
    <property type="component" value="Unassembled WGS sequence"/>
</dbReference>
<dbReference type="Pfam" id="PF15542">
    <property type="entry name" value="Ntox50"/>
    <property type="match status" value="1"/>
</dbReference>
<dbReference type="OrthoDB" id="3197444at2"/>
<dbReference type="RefSeq" id="WP_092562519.1">
    <property type="nucleotide sequence ID" value="NZ_FOYZ01000012.1"/>
</dbReference>
<dbReference type="AlphaFoldDB" id="A0A1I6L3B9"/>
<sequence>MTTYPSHNKVNVGQQEKHIPGTNNYKNEIAKGKVKSIIKGDANDVQRLLDEKAGTGTMIGNNKERVNFGEVIGQYVDPNTGIATDTTVGIIHYGKNGAHIVPARPK</sequence>
<feature type="region of interest" description="Disordered" evidence="1">
    <location>
        <begin position="1"/>
        <end position="25"/>
    </location>
</feature>
<evidence type="ECO:0000256" key="1">
    <source>
        <dbReference type="SAM" id="MobiDB-lite"/>
    </source>
</evidence>
<feature type="domain" description="Bacterial toxin 50" evidence="2">
    <location>
        <begin position="10"/>
        <end position="102"/>
    </location>
</feature>
<keyword evidence="4" id="KW-1185">Reference proteome</keyword>
<protein>
    <submittedName>
        <fullName evidence="3">Toxin 50</fullName>
    </submittedName>
</protein>
<reference evidence="3 4" key="1">
    <citation type="submission" date="2016-10" db="EMBL/GenBank/DDBJ databases">
        <authorList>
            <person name="de Groot N.N."/>
        </authorList>
    </citation>
    <scope>NUCLEOTIDE SEQUENCE [LARGE SCALE GENOMIC DNA]</scope>
    <source>
        <strain evidence="3 4">743A</strain>
    </source>
</reference>
<dbReference type="EMBL" id="FOYZ01000012">
    <property type="protein sequence ID" value="SFR97778.1"/>
    <property type="molecule type" value="Genomic_DNA"/>
</dbReference>
<gene>
    <name evidence="3" type="ORF">SAMN05661086_03031</name>
</gene>
<proteinExistence type="predicted"/>
<feature type="compositionally biased region" description="Polar residues" evidence="1">
    <location>
        <begin position="1"/>
        <end position="14"/>
    </location>
</feature>
<name>A0A1I6L3B9_9FIRM</name>
<dbReference type="InterPro" id="IPR029100">
    <property type="entry name" value="Ntox50"/>
</dbReference>